<dbReference type="InterPro" id="IPR001969">
    <property type="entry name" value="Aspartic_peptidase_AS"/>
</dbReference>
<sequence>MIYRFPYEFRDSIGFGKIATPIIPVDILGLKNRAYSFRFLLDTGADMSLVPYKIILSLFEGKVNYKKLETNQVIGIDSRVINVYSTKLSCRLSTVEFPLDVFFSPKIEVPCPILGRNFLKWFNVLFKEGELEVAAEILRIVPRKNVFYKFREADERQVIIYKKIFSKKNGINQITNINVGGDVINSNIDASINKRNSPQIIKINHQKIVKDISKNVDLLSESPLSKWTEIIKKIDKTYSEVSDDVLKRRIHRIVKNEFEKRIKKDKNFKNKAVAWLKRVATDTISNFTGSLLAVVASKLLKMS</sequence>
<dbReference type="PROSITE" id="PS00141">
    <property type="entry name" value="ASP_PROTEASE"/>
    <property type="match status" value="1"/>
</dbReference>
<name>A0A1J4TYS3_9BACT</name>
<gene>
    <name evidence="3" type="ORF">AUJ73_01170</name>
</gene>
<protein>
    <recommendedName>
        <fullName evidence="2">Peptidase A2 domain-containing protein</fullName>
    </recommendedName>
</protein>
<keyword evidence="1" id="KW-0378">Hydrolase</keyword>
<dbReference type="InterPro" id="IPR021109">
    <property type="entry name" value="Peptidase_aspartic_dom_sf"/>
</dbReference>
<evidence type="ECO:0000313" key="4">
    <source>
        <dbReference type="Proteomes" id="UP000183120"/>
    </source>
</evidence>
<dbReference type="InterPro" id="IPR018061">
    <property type="entry name" value="Retropepsins"/>
</dbReference>
<dbReference type="STRING" id="1805209.AUJ73_01170"/>
<comment type="caution">
    <text evidence="3">The sequence shown here is derived from an EMBL/GenBank/DDBJ whole genome shotgun (WGS) entry which is preliminary data.</text>
</comment>
<reference evidence="3 4" key="1">
    <citation type="journal article" date="2016" name="Environ. Microbiol.">
        <title>Genomic resolution of a cold subsurface aquifer community provides metabolic insights for novel microbes adapted to high CO concentrations.</title>
        <authorList>
            <person name="Probst A.J."/>
            <person name="Castelle C.J."/>
            <person name="Singh A."/>
            <person name="Brown C.T."/>
            <person name="Anantharaman K."/>
            <person name="Sharon I."/>
            <person name="Hug L.A."/>
            <person name="Burstein D."/>
            <person name="Emerson J.B."/>
            <person name="Thomas B.C."/>
            <person name="Banfield J.F."/>
        </authorList>
    </citation>
    <scope>NUCLEOTIDE SEQUENCE [LARGE SCALE GENOMIC DNA]</scope>
    <source>
        <strain evidence="3">CG1_02_37_22</strain>
    </source>
</reference>
<feature type="domain" description="Peptidase A2" evidence="2">
    <location>
        <begin position="37"/>
        <end position="118"/>
    </location>
</feature>
<dbReference type="EMBL" id="MNUY01000016">
    <property type="protein sequence ID" value="OIO15223.1"/>
    <property type="molecule type" value="Genomic_DNA"/>
</dbReference>
<dbReference type="GO" id="GO:0004190">
    <property type="term" value="F:aspartic-type endopeptidase activity"/>
    <property type="evidence" value="ECO:0007669"/>
    <property type="project" value="InterPro"/>
</dbReference>
<dbReference type="GO" id="GO:0006508">
    <property type="term" value="P:proteolysis"/>
    <property type="evidence" value="ECO:0007669"/>
    <property type="project" value="InterPro"/>
</dbReference>
<dbReference type="Gene3D" id="2.40.70.10">
    <property type="entry name" value="Acid Proteases"/>
    <property type="match status" value="1"/>
</dbReference>
<dbReference type="InterPro" id="IPR001995">
    <property type="entry name" value="Peptidase_A2_cat"/>
</dbReference>
<organism evidence="3 4">
    <name type="scientific">Candidatus Gottesmanbacteria bacterium CG1_02_37_22</name>
    <dbReference type="NCBI Taxonomy" id="1805209"/>
    <lineage>
        <taxon>Bacteria</taxon>
        <taxon>Candidatus Gottesmaniibacteriota</taxon>
    </lineage>
</organism>
<dbReference type="AlphaFoldDB" id="A0A1J4TYS3"/>
<evidence type="ECO:0000313" key="3">
    <source>
        <dbReference type="EMBL" id="OIO15223.1"/>
    </source>
</evidence>
<dbReference type="Proteomes" id="UP000183120">
    <property type="component" value="Unassembled WGS sequence"/>
</dbReference>
<dbReference type="SUPFAM" id="SSF50630">
    <property type="entry name" value="Acid proteases"/>
    <property type="match status" value="1"/>
</dbReference>
<evidence type="ECO:0000256" key="1">
    <source>
        <dbReference type="ARBA" id="ARBA00022801"/>
    </source>
</evidence>
<dbReference type="Pfam" id="PF00077">
    <property type="entry name" value="RVP"/>
    <property type="match status" value="1"/>
</dbReference>
<evidence type="ECO:0000259" key="2">
    <source>
        <dbReference type="PROSITE" id="PS50175"/>
    </source>
</evidence>
<accession>A0A1J4TYS3</accession>
<dbReference type="PROSITE" id="PS50175">
    <property type="entry name" value="ASP_PROT_RETROV"/>
    <property type="match status" value="1"/>
</dbReference>
<proteinExistence type="predicted"/>